<evidence type="ECO:0000313" key="1">
    <source>
        <dbReference type="EMBL" id="CAI9942956.1"/>
    </source>
</evidence>
<name>A0AA86U8E2_9EUKA</name>
<evidence type="ECO:0000313" key="3">
    <source>
        <dbReference type="Proteomes" id="UP001642409"/>
    </source>
</evidence>
<comment type="caution">
    <text evidence="1">The sequence shown here is derived from an EMBL/GenBank/DDBJ whole genome shotgun (WGS) entry which is preliminary data.</text>
</comment>
<dbReference type="Proteomes" id="UP001642409">
    <property type="component" value="Unassembled WGS sequence"/>
</dbReference>
<reference evidence="2 3" key="2">
    <citation type="submission" date="2024-07" db="EMBL/GenBank/DDBJ databases">
        <authorList>
            <person name="Akdeniz Z."/>
        </authorList>
    </citation>
    <scope>NUCLEOTIDE SEQUENCE [LARGE SCALE GENOMIC DNA]</scope>
</reference>
<proteinExistence type="predicted"/>
<reference evidence="1" key="1">
    <citation type="submission" date="2023-06" db="EMBL/GenBank/DDBJ databases">
        <authorList>
            <person name="Kurt Z."/>
        </authorList>
    </citation>
    <scope>NUCLEOTIDE SEQUENCE</scope>
</reference>
<dbReference type="AlphaFoldDB" id="A0AA86U8E2"/>
<protein>
    <submittedName>
        <fullName evidence="2">Hypothetical_protein</fullName>
    </submittedName>
</protein>
<dbReference type="EMBL" id="CAXDID020000275">
    <property type="protein sequence ID" value="CAL6068985.1"/>
    <property type="molecule type" value="Genomic_DNA"/>
</dbReference>
<accession>A0AA86U8E2</accession>
<evidence type="ECO:0000313" key="2">
    <source>
        <dbReference type="EMBL" id="CAL6068985.1"/>
    </source>
</evidence>
<organism evidence="1">
    <name type="scientific">Hexamita inflata</name>
    <dbReference type="NCBI Taxonomy" id="28002"/>
    <lineage>
        <taxon>Eukaryota</taxon>
        <taxon>Metamonada</taxon>
        <taxon>Diplomonadida</taxon>
        <taxon>Hexamitidae</taxon>
        <taxon>Hexamitinae</taxon>
        <taxon>Hexamita</taxon>
    </lineage>
</organism>
<dbReference type="EMBL" id="CATOUU010000709">
    <property type="protein sequence ID" value="CAI9942956.1"/>
    <property type="molecule type" value="Genomic_DNA"/>
</dbReference>
<keyword evidence="3" id="KW-1185">Reference proteome</keyword>
<sequence length="108" mass="12300">MIGIVYLIKSNHLIQLCAIFPLQTQEHYALPLIRQFQDSYPLYKDSYKDNFRGTDDKVLHNLALKGVAFSLIRGLKMATPLQVKCIQNVSKNIVVFEGFMAKKQGQNA</sequence>
<gene>
    <name evidence="1" type="ORF">HINF_LOCUS30601</name>
    <name evidence="2" type="ORF">HINF_LOCUS53765</name>
</gene>